<evidence type="ECO:0000313" key="2">
    <source>
        <dbReference type="Proteomes" id="UP001362999"/>
    </source>
</evidence>
<comment type="caution">
    <text evidence="1">The sequence shown here is derived from an EMBL/GenBank/DDBJ whole genome shotgun (WGS) entry which is preliminary data.</text>
</comment>
<organism evidence="1 2">
    <name type="scientific">Favolaschia claudopus</name>
    <dbReference type="NCBI Taxonomy" id="2862362"/>
    <lineage>
        <taxon>Eukaryota</taxon>
        <taxon>Fungi</taxon>
        <taxon>Dikarya</taxon>
        <taxon>Basidiomycota</taxon>
        <taxon>Agaricomycotina</taxon>
        <taxon>Agaricomycetes</taxon>
        <taxon>Agaricomycetidae</taxon>
        <taxon>Agaricales</taxon>
        <taxon>Marasmiineae</taxon>
        <taxon>Mycenaceae</taxon>
        <taxon>Favolaschia</taxon>
    </lineage>
</organism>
<dbReference type="Proteomes" id="UP001362999">
    <property type="component" value="Unassembled WGS sequence"/>
</dbReference>
<proteinExistence type="predicted"/>
<dbReference type="AlphaFoldDB" id="A0AAW0DUF6"/>
<accession>A0AAW0DUF6</accession>
<keyword evidence="2" id="KW-1185">Reference proteome</keyword>
<evidence type="ECO:0000313" key="1">
    <source>
        <dbReference type="EMBL" id="KAK7055430.1"/>
    </source>
</evidence>
<reference evidence="1 2" key="1">
    <citation type="journal article" date="2024" name="J Genomics">
        <title>Draft genome sequencing and assembly of Favolaschia claudopus CIRM-BRFM 2984 isolated from oak limbs.</title>
        <authorList>
            <person name="Navarro D."/>
            <person name="Drula E."/>
            <person name="Chaduli D."/>
            <person name="Cazenave R."/>
            <person name="Ahrendt S."/>
            <person name="Wang J."/>
            <person name="Lipzen A."/>
            <person name="Daum C."/>
            <person name="Barry K."/>
            <person name="Grigoriev I.V."/>
            <person name="Favel A."/>
            <person name="Rosso M.N."/>
            <person name="Martin F."/>
        </authorList>
    </citation>
    <scope>NUCLEOTIDE SEQUENCE [LARGE SCALE GENOMIC DNA]</scope>
    <source>
        <strain evidence="1 2">CIRM-BRFM 2984</strain>
    </source>
</reference>
<protein>
    <submittedName>
        <fullName evidence="1">Uncharacterized protein</fullName>
    </submittedName>
</protein>
<gene>
    <name evidence="1" type="ORF">R3P38DRAFT_1356254</name>
</gene>
<dbReference type="EMBL" id="JAWWNJ010000005">
    <property type="protein sequence ID" value="KAK7055430.1"/>
    <property type="molecule type" value="Genomic_DNA"/>
</dbReference>
<name>A0AAW0DUF6_9AGAR</name>
<sequence length="330" mass="37562">MRTRLIWRDAHRLNALAQRGPKLVRHVSDSPSRNPMVSTLSPRKLRSTDFLESLPTVFHESYQKPAPKHSQISVITRHRGSTMSWAEAPPPDNCRGFLYVHRPVVSSPFASSVRFRLTPNFDPTSSAMSPQDAFTAGVDLSLPGAEGMPWSVPLWRFVTSWRTHPYGAQLHTAGVHMFHPKMKTTLRELTRTGVIFYALGQPLLVEFHMAALRVYLPYPDTVARMRLEPGYYDWGSKVYPQPYNGMGIITVELLKGTLVTRVIKVLSLSEPYLNTKIDRPVEGQIRTLQLHPVLQKEATKRTDRRYINGQKHLLNTLARFPHISDIPKLV</sequence>